<keyword evidence="1" id="KW-0805">Transcription regulation</keyword>
<keyword evidence="3" id="KW-0804">Transcription</keyword>
<dbReference type="SUPFAM" id="SSF46689">
    <property type="entry name" value="Homeodomain-like"/>
    <property type="match status" value="1"/>
</dbReference>
<name>A0A1Y5TGW2_9RHOB</name>
<evidence type="ECO:0000256" key="1">
    <source>
        <dbReference type="ARBA" id="ARBA00023015"/>
    </source>
</evidence>
<keyword evidence="2" id="KW-0238">DNA-binding</keyword>
<dbReference type="EMBL" id="FWFO01000003">
    <property type="protein sequence ID" value="SLN61718.1"/>
    <property type="molecule type" value="Genomic_DNA"/>
</dbReference>
<dbReference type="OrthoDB" id="9805730at2"/>
<dbReference type="SMART" id="SM00342">
    <property type="entry name" value="HTH_ARAC"/>
    <property type="match status" value="1"/>
</dbReference>
<dbReference type="PANTHER" id="PTHR47894">
    <property type="entry name" value="HTH-TYPE TRANSCRIPTIONAL REGULATOR GADX"/>
    <property type="match status" value="1"/>
</dbReference>
<dbReference type="AlphaFoldDB" id="A0A1Y5TGW2"/>
<dbReference type="Pfam" id="PF12833">
    <property type="entry name" value="HTH_18"/>
    <property type="match status" value="1"/>
</dbReference>
<keyword evidence="6" id="KW-1185">Reference proteome</keyword>
<protein>
    <submittedName>
        <fullName evidence="5">HTH-type transcriptional regulator VirS</fullName>
    </submittedName>
</protein>
<dbReference type="GO" id="GO:0003700">
    <property type="term" value="F:DNA-binding transcription factor activity"/>
    <property type="evidence" value="ECO:0007669"/>
    <property type="project" value="InterPro"/>
</dbReference>
<evidence type="ECO:0000256" key="2">
    <source>
        <dbReference type="ARBA" id="ARBA00023125"/>
    </source>
</evidence>
<organism evidence="5 6">
    <name type="scientific">Falsiruegeria litorea R37</name>
    <dbReference type="NCBI Taxonomy" id="1200284"/>
    <lineage>
        <taxon>Bacteria</taxon>
        <taxon>Pseudomonadati</taxon>
        <taxon>Pseudomonadota</taxon>
        <taxon>Alphaproteobacteria</taxon>
        <taxon>Rhodobacterales</taxon>
        <taxon>Roseobacteraceae</taxon>
        <taxon>Falsiruegeria</taxon>
    </lineage>
</organism>
<dbReference type="InterPro" id="IPR018060">
    <property type="entry name" value="HTH_AraC"/>
</dbReference>
<evidence type="ECO:0000256" key="3">
    <source>
        <dbReference type="ARBA" id="ARBA00023163"/>
    </source>
</evidence>
<evidence type="ECO:0000313" key="6">
    <source>
        <dbReference type="Proteomes" id="UP000193077"/>
    </source>
</evidence>
<dbReference type="InterPro" id="IPR009057">
    <property type="entry name" value="Homeodomain-like_sf"/>
</dbReference>
<evidence type="ECO:0000259" key="4">
    <source>
        <dbReference type="PROSITE" id="PS01124"/>
    </source>
</evidence>
<dbReference type="Gene3D" id="1.10.10.60">
    <property type="entry name" value="Homeodomain-like"/>
    <property type="match status" value="1"/>
</dbReference>
<dbReference type="Proteomes" id="UP000193077">
    <property type="component" value="Unassembled WGS sequence"/>
</dbReference>
<reference evidence="5 6" key="1">
    <citation type="submission" date="2017-03" db="EMBL/GenBank/DDBJ databases">
        <authorList>
            <person name="Afonso C.L."/>
            <person name="Miller P.J."/>
            <person name="Scott M.A."/>
            <person name="Spackman E."/>
            <person name="Goraichik I."/>
            <person name="Dimitrov K.M."/>
            <person name="Suarez D.L."/>
            <person name="Swayne D.E."/>
        </authorList>
    </citation>
    <scope>NUCLEOTIDE SEQUENCE [LARGE SCALE GENOMIC DNA]</scope>
    <source>
        <strain evidence="5 6">CECT 7639</strain>
    </source>
</reference>
<dbReference type="PROSITE" id="PS01124">
    <property type="entry name" value="HTH_ARAC_FAMILY_2"/>
    <property type="match status" value="1"/>
</dbReference>
<accession>A0A1Y5TGW2</accession>
<dbReference type="PANTHER" id="PTHR47894:SF1">
    <property type="entry name" value="HTH-TYPE TRANSCRIPTIONAL REGULATOR VQSM"/>
    <property type="match status" value="1"/>
</dbReference>
<gene>
    <name evidence="5" type="primary">virS_5</name>
    <name evidence="5" type="ORF">TRL7639_03433</name>
</gene>
<sequence>MPRPARYPFSRFAQKLCLHLDVPQDVALKHAGLPANLLDGDGQGFSSKQLFDMWDSIISQAGDVDVLQMARDSARGPFNPAILAFSCSPNTEVGLQRLGVFKPLVAPVRIQTMRIDNALRVSIVPVDPEVPFPLSFATFELAYFLELARVHTARAVIPLRAGIPGMPEQRNRLQSFVGIHIEQTPHVTFDLSLEDALHPLITENEELWPSFEKGLRAQLTVRDNKASFSARVRVALMDLLPSGQSSAMAVSRELNVSKRSLYRYLAHEGQSFQGILDDIRTELSLQYLRDDDLSVDEISYLLAFSDPNSFYRAFKGWTGLTPLQARSRQLIEQVGTI</sequence>
<dbReference type="Pfam" id="PF12625">
    <property type="entry name" value="Arabinose_bd"/>
    <property type="match status" value="1"/>
</dbReference>
<dbReference type="GO" id="GO:0005829">
    <property type="term" value="C:cytosol"/>
    <property type="evidence" value="ECO:0007669"/>
    <property type="project" value="TreeGrafter"/>
</dbReference>
<proteinExistence type="predicted"/>
<dbReference type="InterPro" id="IPR032687">
    <property type="entry name" value="AraC-type_N"/>
</dbReference>
<evidence type="ECO:0000313" key="5">
    <source>
        <dbReference type="EMBL" id="SLN61718.1"/>
    </source>
</evidence>
<dbReference type="GO" id="GO:0000976">
    <property type="term" value="F:transcription cis-regulatory region binding"/>
    <property type="evidence" value="ECO:0007669"/>
    <property type="project" value="TreeGrafter"/>
</dbReference>
<feature type="domain" description="HTH araC/xylS-type" evidence="4">
    <location>
        <begin position="230"/>
        <end position="328"/>
    </location>
</feature>